<evidence type="ECO:0000313" key="2">
    <source>
        <dbReference type="EMBL" id="MFC6631670.1"/>
    </source>
</evidence>
<evidence type="ECO:0000313" key="3">
    <source>
        <dbReference type="Proteomes" id="UP001596425"/>
    </source>
</evidence>
<keyword evidence="3" id="KW-1185">Reference proteome</keyword>
<accession>A0ABW1YG08</accession>
<reference evidence="3" key="1">
    <citation type="journal article" date="2019" name="Int. J. Syst. Evol. Microbiol.">
        <title>The Global Catalogue of Microorganisms (GCM) 10K type strain sequencing project: providing services to taxonomists for standard genome sequencing and annotation.</title>
        <authorList>
            <consortium name="The Broad Institute Genomics Platform"/>
            <consortium name="The Broad Institute Genome Sequencing Center for Infectious Disease"/>
            <person name="Wu L."/>
            <person name="Ma J."/>
        </authorList>
    </citation>
    <scope>NUCLEOTIDE SEQUENCE [LARGE SCALE GENOMIC DNA]</scope>
    <source>
        <strain evidence="3">CGMCC 1.13718</strain>
    </source>
</reference>
<dbReference type="Proteomes" id="UP001596425">
    <property type="component" value="Unassembled WGS sequence"/>
</dbReference>
<dbReference type="RefSeq" id="WP_377516561.1">
    <property type="nucleotide sequence ID" value="NZ_JBHSVR010000001.1"/>
</dbReference>
<proteinExistence type="predicted"/>
<gene>
    <name evidence="2" type="ORF">ACFQBM_00150</name>
</gene>
<dbReference type="EMBL" id="JBHSVR010000001">
    <property type="protein sequence ID" value="MFC6631670.1"/>
    <property type="molecule type" value="Genomic_DNA"/>
</dbReference>
<sequence length="145" mass="16128">MRKNRKVKARERAAAAKELAAVENPTELPESFNKEGGQVPPAPVAAEVFTEKERELILWALDECDNPANGGPIVGDWCLVDESIRAKLGVGRMGDIRKLARVYVWSGAVARVLRQRRWQSRRPAPSGACQFRSGVQVEQYQNGED</sequence>
<feature type="region of interest" description="Disordered" evidence="1">
    <location>
        <begin position="16"/>
        <end position="40"/>
    </location>
</feature>
<evidence type="ECO:0000256" key="1">
    <source>
        <dbReference type="SAM" id="MobiDB-lite"/>
    </source>
</evidence>
<comment type="caution">
    <text evidence="2">The sequence shown here is derived from an EMBL/GenBank/DDBJ whole genome shotgun (WGS) entry which is preliminary data.</text>
</comment>
<name>A0ABW1YG08_9GAMM</name>
<organism evidence="2 3">
    <name type="scientific">Microbulbifer taiwanensis</name>
    <dbReference type="NCBI Taxonomy" id="986746"/>
    <lineage>
        <taxon>Bacteria</taxon>
        <taxon>Pseudomonadati</taxon>
        <taxon>Pseudomonadota</taxon>
        <taxon>Gammaproteobacteria</taxon>
        <taxon>Cellvibrionales</taxon>
        <taxon>Microbulbiferaceae</taxon>
        <taxon>Microbulbifer</taxon>
    </lineage>
</organism>
<protein>
    <submittedName>
        <fullName evidence="2">Uncharacterized protein</fullName>
    </submittedName>
</protein>